<evidence type="ECO:0000313" key="1">
    <source>
        <dbReference type="EMBL" id="GIO31087.1"/>
    </source>
</evidence>
<reference evidence="1" key="1">
    <citation type="submission" date="2021-03" db="EMBL/GenBank/DDBJ databases">
        <title>Antimicrobial resistance genes in bacteria isolated from Japanese honey, and their potential for conferring macrolide and lincosamide resistance in the American foulbrood pathogen Paenibacillus larvae.</title>
        <authorList>
            <person name="Okamoto M."/>
            <person name="Kumagai M."/>
            <person name="Kanamori H."/>
            <person name="Takamatsu D."/>
        </authorList>
    </citation>
    <scope>NUCLEOTIDE SEQUENCE</scope>
    <source>
        <strain evidence="1">J2TS6</strain>
    </source>
</reference>
<proteinExistence type="predicted"/>
<protein>
    <submittedName>
        <fullName evidence="1">Uncharacterized protein</fullName>
    </submittedName>
</protein>
<gene>
    <name evidence="1" type="ORF">J2TS6_22280</name>
</gene>
<dbReference type="AlphaFoldDB" id="A0A919XHX3"/>
<accession>A0A919XHX3</accession>
<keyword evidence="2" id="KW-1185">Reference proteome</keyword>
<organism evidence="1 2">
    <name type="scientific">Paenibacillus albilobatus</name>
    <dbReference type="NCBI Taxonomy" id="2716884"/>
    <lineage>
        <taxon>Bacteria</taxon>
        <taxon>Bacillati</taxon>
        <taxon>Bacillota</taxon>
        <taxon>Bacilli</taxon>
        <taxon>Bacillales</taxon>
        <taxon>Paenibacillaceae</taxon>
        <taxon>Paenibacillus</taxon>
    </lineage>
</organism>
<dbReference type="Proteomes" id="UP000679779">
    <property type="component" value="Unassembled WGS sequence"/>
</dbReference>
<comment type="caution">
    <text evidence="1">The sequence shown here is derived from an EMBL/GenBank/DDBJ whole genome shotgun (WGS) entry which is preliminary data.</text>
</comment>
<dbReference type="EMBL" id="BORQ01000002">
    <property type="protein sequence ID" value="GIO31087.1"/>
    <property type="molecule type" value="Genomic_DNA"/>
</dbReference>
<sequence length="42" mass="4829">MQCGVGWNKARFLPEADRIGVPAETIEGLTWMTEAERIDHWI</sequence>
<evidence type="ECO:0000313" key="2">
    <source>
        <dbReference type="Proteomes" id="UP000679779"/>
    </source>
</evidence>
<name>A0A919XHX3_9BACL</name>